<dbReference type="InterPro" id="IPR025799">
    <property type="entry name" value="Arg_MeTrfase"/>
</dbReference>
<dbReference type="Pfam" id="PF17285">
    <property type="entry name" value="PRMT5_TIM"/>
    <property type="match status" value="1"/>
</dbReference>
<keyword evidence="3 4" id="KW-0949">S-adenosyl-L-methionine</keyword>
<dbReference type="GO" id="GO:0016274">
    <property type="term" value="F:protein-arginine N-methyltransferase activity"/>
    <property type="evidence" value="ECO:0007669"/>
    <property type="project" value="InterPro"/>
</dbReference>
<feature type="binding site" evidence="6">
    <location>
        <begin position="509"/>
        <end position="510"/>
    </location>
    <ligand>
        <name>S-adenosyl-L-methionine</name>
        <dbReference type="ChEBI" id="CHEBI:59789"/>
    </ligand>
</feature>
<accession>A0A6A6VDP0</accession>
<dbReference type="PROSITE" id="PS51678">
    <property type="entry name" value="SAM_MT_PRMT"/>
    <property type="match status" value="1"/>
</dbReference>
<gene>
    <name evidence="12" type="ORF">M011DRAFT_402778</name>
</gene>
<evidence type="ECO:0000256" key="8">
    <source>
        <dbReference type="SAM" id="MobiDB-lite"/>
    </source>
</evidence>
<evidence type="ECO:0000256" key="7">
    <source>
        <dbReference type="PIRSR" id="PIRSR015894-3"/>
    </source>
</evidence>
<dbReference type="Gene3D" id="3.20.20.150">
    <property type="entry name" value="Divalent-metal-dependent TIM barrel enzymes"/>
    <property type="match status" value="1"/>
</dbReference>
<evidence type="ECO:0000256" key="2">
    <source>
        <dbReference type="ARBA" id="ARBA00022679"/>
    </source>
</evidence>
<dbReference type="Gene3D" id="3.40.50.150">
    <property type="entry name" value="Vaccinia Virus protein VP39"/>
    <property type="match status" value="1"/>
</dbReference>
<evidence type="ECO:0000256" key="5">
    <source>
        <dbReference type="PIRSR" id="PIRSR015894-1"/>
    </source>
</evidence>
<dbReference type="InterPro" id="IPR035248">
    <property type="entry name" value="PRMT5_C"/>
</dbReference>
<dbReference type="GO" id="GO:0006355">
    <property type="term" value="P:regulation of DNA-templated transcription"/>
    <property type="evidence" value="ECO:0007669"/>
    <property type="project" value="TreeGrafter"/>
</dbReference>
<reference evidence="12" key="1">
    <citation type="journal article" date="2020" name="Stud. Mycol.">
        <title>101 Dothideomycetes genomes: a test case for predicting lifestyles and emergence of pathogens.</title>
        <authorList>
            <person name="Haridas S."/>
            <person name="Albert R."/>
            <person name="Binder M."/>
            <person name="Bloem J."/>
            <person name="Labutti K."/>
            <person name="Salamov A."/>
            <person name="Andreopoulos B."/>
            <person name="Baker S."/>
            <person name="Barry K."/>
            <person name="Bills G."/>
            <person name="Bluhm B."/>
            <person name="Cannon C."/>
            <person name="Castanera R."/>
            <person name="Culley D."/>
            <person name="Daum C."/>
            <person name="Ezra D."/>
            <person name="Gonzalez J."/>
            <person name="Henrissat B."/>
            <person name="Kuo A."/>
            <person name="Liang C."/>
            <person name="Lipzen A."/>
            <person name="Lutzoni F."/>
            <person name="Magnuson J."/>
            <person name="Mondo S."/>
            <person name="Nolan M."/>
            <person name="Ohm R."/>
            <person name="Pangilinan J."/>
            <person name="Park H.-J."/>
            <person name="Ramirez L."/>
            <person name="Alfaro M."/>
            <person name="Sun H."/>
            <person name="Tritt A."/>
            <person name="Yoshinaga Y."/>
            <person name="Zwiers L.-H."/>
            <person name="Turgeon B."/>
            <person name="Goodwin S."/>
            <person name="Spatafora J."/>
            <person name="Crous P."/>
            <person name="Grigoriev I."/>
        </authorList>
    </citation>
    <scope>NUCLEOTIDE SEQUENCE</scope>
    <source>
        <strain evidence="12">CBS 119925</strain>
    </source>
</reference>
<organism evidence="12 13">
    <name type="scientific">Sporormia fimetaria CBS 119925</name>
    <dbReference type="NCBI Taxonomy" id="1340428"/>
    <lineage>
        <taxon>Eukaryota</taxon>
        <taxon>Fungi</taxon>
        <taxon>Dikarya</taxon>
        <taxon>Ascomycota</taxon>
        <taxon>Pezizomycotina</taxon>
        <taxon>Dothideomycetes</taxon>
        <taxon>Pleosporomycetidae</taxon>
        <taxon>Pleosporales</taxon>
        <taxon>Sporormiaceae</taxon>
        <taxon>Sporormia</taxon>
    </lineage>
</organism>
<dbReference type="GO" id="GO:0005829">
    <property type="term" value="C:cytosol"/>
    <property type="evidence" value="ECO:0007669"/>
    <property type="project" value="TreeGrafter"/>
</dbReference>
<evidence type="ECO:0000313" key="13">
    <source>
        <dbReference type="Proteomes" id="UP000799440"/>
    </source>
</evidence>
<protein>
    <recommendedName>
        <fullName evidence="4">Protein arginine N-methyltransferase</fullName>
    </recommendedName>
</protein>
<dbReference type="FunFam" id="2.70.160.11:FF:000018">
    <property type="entry name" value="Protein arginine N-methyltransferase"/>
    <property type="match status" value="1"/>
</dbReference>
<proteinExistence type="inferred from homology"/>
<dbReference type="GO" id="GO:0005634">
    <property type="term" value="C:nucleus"/>
    <property type="evidence" value="ECO:0007669"/>
    <property type="project" value="TreeGrafter"/>
</dbReference>
<dbReference type="AlphaFoldDB" id="A0A6A6VDP0"/>
<evidence type="ECO:0000313" key="12">
    <source>
        <dbReference type="EMBL" id="KAF2747247.1"/>
    </source>
</evidence>
<evidence type="ECO:0000256" key="1">
    <source>
        <dbReference type="ARBA" id="ARBA00022603"/>
    </source>
</evidence>
<feature type="region of interest" description="Disordered" evidence="8">
    <location>
        <begin position="322"/>
        <end position="367"/>
    </location>
</feature>
<evidence type="ECO:0000259" key="11">
    <source>
        <dbReference type="Pfam" id="PF17286"/>
    </source>
</evidence>
<keyword evidence="13" id="KW-1185">Reference proteome</keyword>
<dbReference type="OrthoDB" id="1368803at2759"/>
<dbReference type="Pfam" id="PF17286">
    <property type="entry name" value="PRMT5_C"/>
    <property type="match status" value="1"/>
</dbReference>
<evidence type="ECO:0000256" key="4">
    <source>
        <dbReference type="PIRNR" id="PIRNR015894"/>
    </source>
</evidence>
<dbReference type="InterPro" id="IPR035075">
    <property type="entry name" value="PRMT5"/>
</dbReference>
<evidence type="ECO:0000259" key="10">
    <source>
        <dbReference type="Pfam" id="PF17285"/>
    </source>
</evidence>
<feature type="domain" description="PRMT5 TIM barrel" evidence="10">
    <location>
        <begin position="39"/>
        <end position="377"/>
    </location>
</feature>
<dbReference type="PANTHER" id="PTHR10738">
    <property type="entry name" value="PROTEIN ARGININE N-METHYLTRANSFERASE 5"/>
    <property type="match status" value="1"/>
</dbReference>
<keyword evidence="2 4" id="KW-0808">Transferase</keyword>
<sequence>MDASDSMDEPMPIFYIGHHETSPSMAVSEELIQHGQDLGYDMITAPITNSHFHGRVLELLGSYNQALADSSLPSDAQPLPLIPALEPSDTNLGPTDSISQLVVFASSWIDLSSPDPVIAYLSRQVLNLEIAYAAFCGVVTLVIPGPRLSHGSNGVAQYARAIKEALSSGGYLQVHILMPMDSCRSADSQEDVGDLARFARPEYLSGSSAQAGRPGPFRSWDAWNTVRSVCKYNNRLSIALETPRRLPCLALQTRWYSEPVRLLLIPSSSFLTNARGSSVLSKAHQHFIFRMMRLQRPPWLLLSGLGPLPGVDDPNMIMTYPDGHLSPRTAADASPRSSMSPSPTPAEAAQMPKTSKKKTNNADPTPHLSYLRYLQRNQPPKTMIERFGGGFQDYLQSPLQPLSDNLESITYEVFEKDPIKYAWYENAIAQGLYDWKAQQKTTSSGDGSVVVAVVGSGRGPLVTRALNASKSTGIPVRVYAIEKNPNAYVLLQRHNVEDWTRQVTVVKTDMRAWKGPSLADGTFGKVDILVSELLGSFADNELSPECLDGVQHVLNPQDGISIPASYTAHFTPIATPRVWSDIFSRSVTADPTAFDIPWVVMLQQLDYLSTEPQTESSQSQLLNGAKPNQLNLEAPLTPVVQTAWKFSHPLHPSILAQSSLRRGGSAIGGGGGFTGGDGANEHNTRDCCLTFPIQEQGVCHGLGGYFETVLYSGTQGSVELSTNPVTMEQKSKDMISWFPIFFPLKTPMHLPAKSEVQVSMWRQTDDRKVWYEWLVESFMTVDGRRIRLSTSDLHSSKASGCLM</sequence>
<feature type="active site" description="Proton donor/acceptor" evidence="5">
    <location>
        <position position="532"/>
    </location>
</feature>
<feature type="binding site" evidence="6">
    <location>
        <begin position="420"/>
        <end position="421"/>
    </location>
    <ligand>
        <name>S-adenosyl-L-methionine</name>
        <dbReference type="ChEBI" id="CHEBI:59789"/>
    </ligand>
</feature>
<evidence type="ECO:0000256" key="3">
    <source>
        <dbReference type="ARBA" id="ARBA00022691"/>
    </source>
</evidence>
<dbReference type="PANTHER" id="PTHR10738:SF0">
    <property type="entry name" value="PROTEIN ARGININE N-METHYLTRANSFERASE 5"/>
    <property type="match status" value="1"/>
</dbReference>
<feature type="compositionally biased region" description="Low complexity" evidence="8">
    <location>
        <begin position="330"/>
        <end position="341"/>
    </location>
</feature>
<dbReference type="Proteomes" id="UP000799440">
    <property type="component" value="Unassembled WGS sequence"/>
</dbReference>
<feature type="binding site" evidence="6">
    <location>
        <position position="411"/>
    </location>
    <ligand>
        <name>S-adenosyl-L-methionine</name>
        <dbReference type="ChEBI" id="CHEBI:59789"/>
    </ligand>
</feature>
<dbReference type="SUPFAM" id="SSF53335">
    <property type="entry name" value="S-adenosyl-L-methionine-dependent methyltransferases"/>
    <property type="match status" value="1"/>
</dbReference>
<dbReference type="PIRSF" id="PIRSF015894">
    <property type="entry name" value="Skb1_MeTrfase"/>
    <property type="match status" value="1"/>
</dbReference>
<dbReference type="InterPro" id="IPR007857">
    <property type="entry name" value="Arg_MeTrfase_PRMT5"/>
</dbReference>
<keyword evidence="1 4" id="KW-0489">Methyltransferase</keyword>
<name>A0A6A6VDP0_9PLEO</name>
<feature type="active site" description="Proton donor/acceptor" evidence="5">
    <location>
        <position position="541"/>
    </location>
</feature>
<dbReference type="GO" id="GO:0032259">
    <property type="term" value="P:methylation"/>
    <property type="evidence" value="ECO:0007669"/>
    <property type="project" value="UniProtKB-KW"/>
</dbReference>
<comment type="similarity">
    <text evidence="4">Belongs to the class I-like SAM-binding methyltransferase superfamily.</text>
</comment>
<feature type="domain" description="PRMT5 oligomerisation" evidence="11">
    <location>
        <begin position="565"/>
        <end position="802"/>
    </location>
</feature>
<dbReference type="Pfam" id="PF05185">
    <property type="entry name" value="PRMT5"/>
    <property type="match status" value="1"/>
</dbReference>
<dbReference type="FunFam" id="3.40.50.150:FF:000149">
    <property type="entry name" value="Protein arginine N-methyltransferase"/>
    <property type="match status" value="1"/>
</dbReference>
<dbReference type="InterPro" id="IPR035247">
    <property type="entry name" value="PRMT5_TIM"/>
</dbReference>
<evidence type="ECO:0000256" key="6">
    <source>
        <dbReference type="PIRSR" id="PIRSR015894-2"/>
    </source>
</evidence>
<dbReference type="EMBL" id="MU006573">
    <property type="protein sequence ID" value="KAF2747247.1"/>
    <property type="molecule type" value="Genomic_DNA"/>
</dbReference>
<feature type="site" description="Critical for specifying symmetric addition of methyl groups" evidence="7">
    <location>
        <position position="414"/>
    </location>
</feature>
<feature type="binding site" evidence="6">
    <location>
        <position position="482"/>
    </location>
    <ligand>
        <name>S-adenosyl-L-methionine</name>
        <dbReference type="ChEBI" id="CHEBI:59789"/>
    </ligand>
</feature>
<dbReference type="Gene3D" id="2.70.160.11">
    <property type="entry name" value="Hnrnp arginine n-methyltransferase1"/>
    <property type="match status" value="1"/>
</dbReference>
<dbReference type="InterPro" id="IPR029063">
    <property type="entry name" value="SAM-dependent_MTases_sf"/>
</dbReference>
<feature type="domain" description="PRMT5 arginine-N-methyltransferase" evidence="9">
    <location>
        <begin position="385"/>
        <end position="562"/>
    </location>
</feature>
<evidence type="ECO:0000259" key="9">
    <source>
        <dbReference type="Pfam" id="PF05185"/>
    </source>
</evidence>